<dbReference type="InterPro" id="IPR000387">
    <property type="entry name" value="Tyr_Pase_dom"/>
</dbReference>
<evidence type="ECO:0000259" key="3">
    <source>
        <dbReference type="PROSITE" id="PS50054"/>
    </source>
</evidence>
<comment type="caution">
    <text evidence="5">The sequence shown here is derived from an EMBL/GenBank/DDBJ whole genome shotgun (WGS) entry which is preliminary data.</text>
</comment>
<dbReference type="InterPro" id="IPR020422">
    <property type="entry name" value="TYR_PHOSPHATASE_DUAL_dom"/>
</dbReference>
<dbReference type="CDD" id="cd14498">
    <property type="entry name" value="DSP"/>
    <property type="match status" value="1"/>
</dbReference>
<dbReference type="GO" id="GO:0008579">
    <property type="term" value="F:JUN kinase phosphatase activity"/>
    <property type="evidence" value="ECO:0007669"/>
    <property type="project" value="TreeGrafter"/>
</dbReference>
<feature type="domain" description="Tyrosine specific protein phosphatases" evidence="4">
    <location>
        <begin position="73"/>
        <end position="135"/>
    </location>
</feature>
<dbReference type="Proteomes" id="UP000270757">
    <property type="component" value="Unassembled WGS sequence"/>
</dbReference>
<evidence type="ECO:0000256" key="2">
    <source>
        <dbReference type="ARBA" id="ARBA00022912"/>
    </source>
</evidence>
<feature type="domain" description="Tyrosine-protein phosphatase" evidence="3">
    <location>
        <begin position="10"/>
        <end position="154"/>
    </location>
</feature>
<dbReference type="RefSeq" id="WP_115300549.1">
    <property type="nucleotide sequence ID" value="NZ_JBHTHP010000009.1"/>
</dbReference>
<dbReference type="InterPro" id="IPR016130">
    <property type="entry name" value="Tyr_Pase_AS"/>
</dbReference>
<dbReference type="AlphaFoldDB" id="A0A3A5L572"/>
<accession>A0A3A5L572</accession>
<dbReference type="SUPFAM" id="SSF52799">
    <property type="entry name" value="(Phosphotyrosine protein) phosphatases II"/>
    <property type="match status" value="1"/>
</dbReference>
<evidence type="ECO:0000313" key="6">
    <source>
        <dbReference type="Proteomes" id="UP000270757"/>
    </source>
</evidence>
<dbReference type="Gene3D" id="1.25.40.20">
    <property type="entry name" value="Ankyrin repeat-containing domain"/>
    <property type="match status" value="1"/>
</dbReference>
<dbReference type="Pfam" id="PF00646">
    <property type="entry name" value="F-box"/>
    <property type="match status" value="1"/>
</dbReference>
<keyword evidence="2" id="KW-0904">Protein phosphatase</keyword>
<dbReference type="PANTHER" id="PTHR46377">
    <property type="entry name" value="DUAL SPECIFICITY PROTEIN PHOSPHATASE 19"/>
    <property type="match status" value="1"/>
</dbReference>
<dbReference type="InterPro" id="IPR036770">
    <property type="entry name" value="Ankyrin_rpt-contain_sf"/>
</dbReference>
<dbReference type="InterPro" id="IPR001810">
    <property type="entry name" value="F-box_dom"/>
</dbReference>
<protein>
    <submittedName>
        <fullName evidence="5">Uncharacterized protein</fullName>
    </submittedName>
</protein>
<dbReference type="InterPro" id="IPR000340">
    <property type="entry name" value="Dual-sp_phosphatase_cat-dom"/>
</dbReference>
<dbReference type="PROSITE" id="PS00383">
    <property type="entry name" value="TYR_PHOSPHATASE_1"/>
    <property type="match status" value="1"/>
</dbReference>
<dbReference type="InterPro" id="IPR029021">
    <property type="entry name" value="Prot-tyrosine_phosphatase-like"/>
</dbReference>
<dbReference type="InterPro" id="IPR036047">
    <property type="entry name" value="F-box-like_dom_sf"/>
</dbReference>
<organism evidence="5 6">
    <name type="scientific">Legionella taurinensis</name>
    <dbReference type="NCBI Taxonomy" id="70611"/>
    <lineage>
        <taxon>Bacteria</taxon>
        <taxon>Pseudomonadati</taxon>
        <taxon>Pseudomonadota</taxon>
        <taxon>Gammaproteobacteria</taxon>
        <taxon>Legionellales</taxon>
        <taxon>Legionellaceae</taxon>
        <taxon>Legionella</taxon>
    </lineage>
</organism>
<evidence type="ECO:0000313" key="5">
    <source>
        <dbReference type="EMBL" id="RJT47965.1"/>
    </source>
</evidence>
<reference evidence="5 6" key="1">
    <citation type="submission" date="2018-09" db="EMBL/GenBank/DDBJ databases">
        <title>Draft genome sequences of Legionella taurinensis isolated from water samples.</title>
        <authorList>
            <person name="Chakeri A."/>
            <person name="Allerberger F."/>
            <person name="Kundi M."/>
            <person name="Ruppitsch W."/>
            <person name="Schmid D."/>
        </authorList>
    </citation>
    <scope>NUCLEOTIDE SEQUENCE [LARGE SCALE GENOMIC DNA]</scope>
    <source>
        <strain evidence="5 6">4570-18-6</strain>
    </source>
</reference>
<dbReference type="SMART" id="SM00195">
    <property type="entry name" value="DSPc"/>
    <property type="match status" value="1"/>
</dbReference>
<dbReference type="EMBL" id="QZWB01000004">
    <property type="protein sequence ID" value="RJT47965.1"/>
    <property type="molecule type" value="Genomic_DNA"/>
</dbReference>
<name>A0A3A5L572_9GAMM</name>
<gene>
    <name evidence="5" type="ORF">D6J04_05185</name>
</gene>
<dbReference type="PROSITE" id="PS50056">
    <property type="entry name" value="TYR_PHOSPHATASE_2"/>
    <property type="match status" value="1"/>
</dbReference>
<evidence type="ECO:0000256" key="1">
    <source>
        <dbReference type="ARBA" id="ARBA00022801"/>
    </source>
</evidence>
<keyword evidence="1" id="KW-0378">Hydrolase</keyword>
<dbReference type="Gene3D" id="3.90.190.10">
    <property type="entry name" value="Protein tyrosine phosphatase superfamily"/>
    <property type="match status" value="1"/>
</dbReference>
<proteinExistence type="predicted"/>
<dbReference type="GO" id="GO:0005737">
    <property type="term" value="C:cytoplasm"/>
    <property type="evidence" value="ECO:0007669"/>
    <property type="project" value="TreeGrafter"/>
</dbReference>
<evidence type="ECO:0000259" key="4">
    <source>
        <dbReference type="PROSITE" id="PS50056"/>
    </source>
</evidence>
<sequence>MHHLENLLSFLSEINKHLFLASEDALTRKEFKRKGITHVVSVIQSKVVVADSIKHLHIPLADSPQENIRCHFEKVLAFIDEAIAQDGKVLVHCEKGMSRSASFVIAWLMHDQHRQGLKVDYARILQDLIQIRSAVSPNKGFALQLMNYAEELNINLTSLDKDSLLNVMSYLSPKEWSALSCTSRFFKHFMAKDDMDKLWIAQLKQQFKLSEMEITFWREKKLSFPALFKLYTRLKTIIPLPVNLAFAVGFFGCESLCKLFINTQGKSELEQILAGAIVGFKSDLVQQHLGSLSPEVCQKLVNYAVMVDNVAVLGYFDGYPINWHIRNPQGNNLLFMAAFHGSYNAFVYLHLTKGVDPTQHNNTGATLLQTLCYSSNGQLIDYIKGLNCLDPDEPNYSGLTPRTIATKRKNTLLLSAFEQWPDPSDQQSLGVTKS</sequence>
<dbReference type="Pfam" id="PF00782">
    <property type="entry name" value="DSPc"/>
    <property type="match status" value="1"/>
</dbReference>
<dbReference type="PROSITE" id="PS50054">
    <property type="entry name" value="TYR_PHOSPHATASE_DUAL"/>
    <property type="match status" value="1"/>
</dbReference>
<dbReference type="PANTHER" id="PTHR46377:SF1">
    <property type="entry name" value="DUAL SPECIFICITY PROTEIN PHOSPHATASE 19"/>
    <property type="match status" value="1"/>
</dbReference>
<dbReference type="SUPFAM" id="SSF81383">
    <property type="entry name" value="F-box domain"/>
    <property type="match status" value="1"/>
</dbReference>
<dbReference type="SUPFAM" id="SSF48403">
    <property type="entry name" value="Ankyrin repeat"/>
    <property type="match status" value="1"/>
</dbReference>